<accession>A0A846MQJ8</accession>
<dbReference type="EMBL" id="JAASRN010000002">
    <property type="protein sequence ID" value="NIK73843.1"/>
    <property type="molecule type" value="Genomic_DNA"/>
</dbReference>
<keyword evidence="7" id="KW-0813">Transport</keyword>
<dbReference type="RefSeq" id="WP_166919106.1">
    <property type="nucleotide sequence ID" value="NZ_JAASRN010000002.1"/>
</dbReference>
<comment type="subcellular location">
    <subcellularLocation>
        <location evidence="1">Cell membrane</location>
        <topology evidence="1">Single-pass membrane protein</topology>
    </subcellularLocation>
    <subcellularLocation>
        <location evidence="7">Cell membrane</location>
        <topology evidence="7">Single-pass type II membrane protein</topology>
    </subcellularLocation>
</comment>
<dbReference type="InterPro" id="IPR003400">
    <property type="entry name" value="ExbD"/>
</dbReference>
<keyword evidence="3" id="KW-1003">Cell membrane</keyword>
<keyword evidence="4 7" id="KW-0812">Transmembrane</keyword>
<evidence type="ECO:0000256" key="2">
    <source>
        <dbReference type="ARBA" id="ARBA00005811"/>
    </source>
</evidence>
<evidence type="ECO:0000256" key="4">
    <source>
        <dbReference type="ARBA" id="ARBA00022692"/>
    </source>
</evidence>
<feature type="transmembrane region" description="Helical" evidence="8">
    <location>
        <begin position="15"/>
        <end position="33"/>
    </location>
</feature>
<reference evidence="9 10" key="1">
    <citation type="submission" date="2020-03" db="EMBL/GenBank/DDBJ databases">
        <title>Genomic Encyclopedia of Type Strains, Phase IV (KMG-IV): sequencing the most valuable type-strain genomes for metagenomic binning, comparative biology and taxonomic classification.</title>
        <authorList>
            <person name="Goeker M."/>
        </authorList>
    </citation>
    <scope>NUCLEOTIDE SEQUENCE [LARGE SCALE GENOMIC DNA]</scope>
    <source>
        <strain evidence="9 10">DSM 5718</strain>
    </source>
</reference>
<dbReference type="Pfam" id="PF02472">
    <property type="entry name" value="ExbD"/>
    <property type="match status" value="1"/>
</dbReference>
<dbReference type="GO" id="GO:0015031">
    <property type="term" value="P:protein transport"/>
    <property type="evidence" value="ECO:0007669"/>
    <property type="project" value="UniProtKB-KW"/>
</dbReference>
<evidence type="ECO:0000256" key="3">
    <source>
        <dbReference type="ARBA" id="ARBA00022475"/>
    </source>
</evidence>
<evidence type="ECO:0000256" key="6">
    <source>
        <dbReference type="ARBA" id="ARBA00023136"/>
    </source>
</evidence>
<dbReference type="GO" id="GO:0022857">
    <property type="term" value="F:transmembrane transporter activity"/>
    <property type="evidence" value="ECO:0007669"/>
    <property type="project" value="InterPro"/>
</dbReference>
<protein>
    <submittedName>
        <fullName evidence="9">Biopolymer transport protein ExbD</fullName>
    </submittedName>
</protein>
<evidence type="ECO:0000256" key="5">
    <source>
        <dbReference type="ARBA" id="ARBA00022989"/>
    </source>
</evidence>
<keyword evidence="6 8" id="KW-0472">Membrane</keyword>
<sequence length="156" mass="17413">MQGHFKKKTKAKQEIPTAALPDIIFMLLFFFMVTTQLKPEQVLVEQELPHASQIQEVDDPTVVSYVYIGPPINKAAFGSEPRVQVNDVLLEPNAIAPLLLEEQAALPLEKRARMIVSLKVDKDVKMGVVSDVTNTLRDNELRMVLFNAVKASASEQ</sequence>
<evidence type="ECO:0000256" key="8">
    <source>
        <dbReference type="SAM" id="Phobius"/>
    </source>
</evidence>
<dbReference type="GO" id="GO:0005886">
    <property type="term" value="C:plasma membrane"/>
    <property type="evidence" value="ECO:0007669"/>
    <property type="project" value="UniProtKB-SubCell"/>
</dbReference>
<keyword evidence="7" id="KW-0653">Protein transport</keyword>
<comment type="similarity">
    <text evidence="2 7">Belongs to the ExbD/TolR family.</text>
</comment>
<evidence type="ECO:0000313" key="9">
    <source>
        <dbReference type="EMBL" id="NIK73843.1"/>
    </source>
</evidence>
<comment type="caution">
    <text evidence="9">The sequence shown here is derived from an EMBL/GenBank/DDBJ whole genome shotgun (WGS) entry which is preliminary data.</text>
</comment>
<proteinExistence type="inferred from homology"/>
<evidence type="ECO:0000256" key="1">
    <source>
        <dbReference type="ARBA" id="ARBA00004162"/>
    </source>
</evidence>
<keyword evidence="5 8" id="KW-1133">Transmembrane helix</keyword>
<name>A0A846MQJ8_9BACT</name>
<dbReference type="AlphaFoldDB" id="A0A846MQJ8"/>
<evidence type="ECO:0000256" key="7">
    <source>
        <dbReference type="RuleBase" id="RU003879"/>
    </source>
</evidence>
<keyword evidence="10" id="KW-1185">Reference proteome</keyword>
<evidence type="ECO:0000313" key="10">
    <source>
        <dbReference type="Proteomes" id="UP000537126"/>
    </source>
</evidence>
<gene>
    <name evidence="9" type="ORF">FHS56_001356</name>
</gene>
<organism evidence="9 10">
    <name type="scientific">Thermonema lapsum</name>
    <dbReference type="NCBI Taxonomy" id="28195"/>
    <lineage>
        <taxon>Bacteria</taxon>
        <taxon>Pseudomonadati</taxon>
        <taxon>Bacteroidota</taxon>
        <taxon>Cytophagia</taxon>
        <taxon>Cytophagales</taxon>
        <taxon>Thermonemataceae</taxon>
        <taxon>Thermonema</taxon>
    </lineage>
</organism>
<dbReference type="Proteomes" id="UP000537126">
    <property type="component" value="Unassembled WGS sequence"/>
</dbReference>